<dbReference type="RefSeq" id="WP_188725689.1">
    <property type="nucleotide sequence ID" value="NZ_BMJD01000044.1"/>
</dbReference>
<dbReference type="AlphaFoldDB" id="A0A9W5U0F1"/>
<evidence type="ECO:0000313" key="1">
    <source>
        <dbReference type="EMBL" id="GGB56861.1"/>
    </source>
</evidence>
<evidence type="ECO:0000313" key="2">
    <source>
        <dbReference type="Proteomes" id="UP000621492"/>
    </source>
</evidence>
<keyword evidence="2" id="KW-1185">Reference proteome</keyword>
<dbReference type="InterPro" id="IPR006490">
    <property type="entry name" value="Maj_tail_phi13"/>
</dbReference>
<dbReference type="NCBIfam" id="TIGR01603">
    <property type="entry name" value="maj_tail_phi13"/>
    <property type="match status" value="1"/>
</dbReference>
<accession>A0A9W5U0F1</accession>
<organism evidence="1 2">
    <name type="scientific">Lentibacillus populi</name>
    <dbReference type="NCBI Taxonomy" id="1827502"/>
    <lineage>
        <taxon>Bacteria</taxon>
        <taxon>Bacillati</taxon>
        <taxon>Bacillota</taxon>
        <taxon>Bacilli</taxon>
        <taxon>Bacillales</taxon>
        <taxon>Bacillaceae</taxon>
        <taxon>Lentibacillus</taxon>
    </lineage>
</organism>
<reference evidence="1" key="1">
    <citation type="journal article" date="2014" name="Int. J. Syst. Evol. Microbiol.">
        <title>Complete genome sequence of Corynebacterium casei LMG S-19264T (=DSM 44701T), isolated from a smear-ripened cheese.</title>
        <authorList>
            <consortium name="US DOE Joint Genome Institute (JGI-PGF)"/>
            <person name="Walter F."/>
            <person name="Albersmeier A."/>
            <person name="Kalinowski J."/>
            <person name="Ruckert C."/>
        </authorList>
    </citation>
    <scope>NUCLEOTIDE SEQUENCE</scope>
    <source>
        <strain evidence="1">CGMCC 1.15454</strain>
    </source>
</reference>
<proteinExistence type="predicted"/>
<dbReference type="EMBL" id="BMJD01000044">
    <property type="protein sequence ID" value="GGB56861.1"/>
    <property type="molecule type" value="Genomic_DNA"/>
</dbReference>
<sequence>MAEPKKKNLSATVGIDKLHYAILQSDTEEAVTYDEKVRLPFVQTINIETEQEIAKAYGDNKVAEMAVSTGVSTVEFQFHALPLEDRVALLGLENDGELVIQKSQVNPPYVAVVLEKTKGDGSAELVGLTKGMFTLPPTEAQTKEDSLEFGNDTISGEFSGRIYDDVAQVFAHVDEDDEEKRQAFMDKVFNPTGETTP</sequence>
<name>A0A9W5U0F1_9BACI</name>
<dbReference type="Proteomes" id="UP000621492">
    <property type="component" value="Unassembled WGS sequence"/>
</dbReference>
<protein>
    <recommendedName>
        <fullName evidence="3">Phage tail protein</fullName>
    </recommendedName>
</protein>
<reference evidence="1" key="2">
    <citation type="submission" date="2020-09" db="EMBL/GenBank/DDBJ databases">
        <authorList>
            <person name="Sun Q."/>
            <person name="Zhou Y."/>
        </authorList>
    </citation>
    <scope>NUCLEOTIDE SEQUENCE</scope>
    <source>
        <strain evidence="1">CGMCC 1.15454</strain>
    </source>
</reference>
<gene>
    <name evidence="1" type="ORF">GCM10011409_38030</name>
</gene>
<dbReference type="InterPro" id="IPR006724">
    <property type="entry name" value="Phage_TTP"/>
</dbReference>
<dbReference type="Pfam" id="PF04630">
    <property type="entry name" value="Phage_TTP_1"/>
    <property type="match status" value="1"/>
</dbReference>
<evidence type="ECO:0008006" key="3">
    <source>
        <dbReference type="Google" id="ProtNLM"/>
    </source>
</evidence>
<comment type="caution">
    <text evidence="1">The sequence shown here is derived from an EMBL/GenBank/DDBJ whole genome shotgun (WGS) entry which is preliminary data.</text>
</comment>